<keyword evidence="4" id="KW-0146">Chitin degradation</keyword>
<reference evidence="14 15" key="1">
    <citation type="submission" date="2014-05" db="EMBL/GenBank/DDBJ databases">
        <title>Draft genome sequence of a rare smut relative, Tilletiaria anomala UBC 951.</title>
        <authorList>
            <consortium name="DOE Joint Genome Institute"/>
            <person name="Toome M."/>
            <person name="Kuo A."/>
            <person name="Henrissat B."/>
            <person name="Lipzen A."/>
            <person name="Tritt A."/>
            <person name="Yoshinaga Y."/>
            <person name="Zane M."/>
            <person name="Barry K."/>
            <person name="Grigoriev I.V."/>
            <person name="Spatafora J.W."/>
            <person name="Aimea M.C."/>
        </authorList>
    </citation>
    <scope>NUCLEOTIDE SEQUENCE [LARGE SCALE GENOMIC DNA]</scope>
    <source>
        <strain evidence="14 15">UBC 951</strain>
    </source>
</reference>
<evidence type="ECO:0000256" key="5">
    <source>
        <dbReference type="ARBA" id="ARBA00023277"/>
    </source>
</evidence>
<evidence type="ECO:0000259" key="13">
    <source>
        <dbReference type="Pfam" id="PF01522"/>
    </source>
</evidence>
<dbReference type="InterPro" id="IPR050248">
    <property type="entry name" value="Polysacc_deacetylase_ArnD"/>
</dbReference>
<keyword evidence="3" id="KW-0336">GPI-anchor</keyword>
<evidence type="ECO:0000313" key="15">
    <source>
        <dbReference type="Proteomes" id="UP000027361"/>
    </source>
</evidence>
<evidence type="ECO:0000256" key="3">
    <source>
        <dbReference type="ARBA" id="ARBA00022622"/>
    </source>
</evidence>
<dbReference type="Proteomes" id="UP000027361">
    <property type="component" value="Unassembled WGS sequence"/>
</dbReference>
<feature type="region of interest" description="Disordered" evidence="11">
    <location>
        <begin position="365"/>
        <end position="414"/>
    </location>
</feature>
<dbReference type="InterPro" id="IPR002509">
    <property type="entry name" value="NODB_dom"/>
</dbReference>
<dbReference type="EC" id="3.5.1.41" evidence="9"/>
<evidence type="ECO:0000256" key="12">
    <source>
        <dbReference type="SAM" id="SignalP"/>
    </source>
</evidence>
<dbReference type="HOGENOM" id="CLU_042090_1_0_1"/>
<keyword evidence="6" id="KW-0170">Cobalt</keyword>
<sequence>MHEINVWAALLLAVLATARALPSLDGDRTAPFRSRKEAIDLFHPSLSATQATSFRNHKRQTLGSIPLSGFVPSSGGTSANGQPYNEKKNAGLIPDIASAEENSNGLPVYPSTVDVFTICSWTYTKCNEGDIWLTPNDTTAITFDDGPTAYLADLAEFLSNETQPATHFLIGSAIINAPEASASIHLATAYKAPKSDLAIVGELGWTMQLIYEWTGKVPMYWRAPQGDVDDRVRAITREVETGLESYSNVTYASVVEAYKSWTGAALGNTSIVGTNKLMHELTDQSMAAFKEYYAYLQGTDYKAGSVASIIDAPWYQNQMTPDDPTEAASSIIPTREAMNTADGGLHSVGSAKGTALGPFATLDRTTTVDSSSTQVDSSADGSGSTGDERLSGSGAILARPCQQLSPSVSWSRRP</sequence>
<dbReference type="STRING" id="1037660.A0A066VYH1"/>
<feature type="compositionally biased region" description="Low complexity" evidence="11">
    <location>
        <begin position="365"/>
        <end position="382"/>
    </location>
</feature>
<dbReference type="Gene3D" id="3.20.20.370">
    <property type="entry name" value="Glycoside hydrolase/deacetylase"/>
    <property type="match status" value="1"/>
</dbReference>
<dbReference type="GO" id="GO:0000272">
    <property type="term" value="P:polysaccharide catabolic process"/>
    <property type="evidence" value="ECO:0007669"/>
    <property type="project" value="UniProtKB-KW"/>
</dbReference>
<evidence type="ECO:0000256" key="10">
    <source>
        <dbReference type="ARBA" id="ARBA00048494"/>
    </source>
</evidence>
<feature type="domain" description="NodB homology" evidence="13">
    <location>
        <begin position="135"/>
        <end position="239"/>
    </location>
</feature>
<evidence type="ECO:0000256" key="6">
    <source>
        <dbReference type="ARBA" id="ARBA00023285"/>
    </source>
</evidence>
<comment type="caution">
    <text evidence="14">The sequence shown here is derived from an EMBL/GenBank/DDBJ whole genome shotgun (WGS) entry which is preliminary data.</text>
</comment>
<keyword evidence="8" id="KW-0624">Polysaccharide degradation</keyword>
<dbReference type="Pfam" id="PF01522">
    <property type="entry name" value="Polysacc_deac_1"/>
    <property type="match status" value="1"/>
</dbReference>
<dbReference type="GO" id="GO:0004099">
    <property type="term" value="F:chitin deacetylase activity"/>
    <property type="evidence" value="ECO:0007669"/>
    <property type="project" value="UniProtKB-EC"/>
</dbReference>
<comment type="cofactor">
    <cofactor evidence="1">
        <name>Co(2+)</name>
        <dbReference type="ChEBI" id="CHEBI:48828"/>
    </cofactor>
</comment>
<dbReference type="InterPro" id="IPR011330">
    <property type="entry name" value="Glyco_hydro/deAcase_b/a-brl"/>
</dbReference>
<comment type="catalytic activity">
    <reaction evidence="10">
        <text>[(1-&gt;4)-N-acetyl-beta-D-glucosaminyl](n) + n H2O = chitosan + n acetate</text>
        <dbReference type="Rhea" id="RHEA:10464"/>
        <dbReference type="Rhea" id="RHEA-COMP:9593"/>
        <dbReference type="Rhea" id="RHEA-COMP:9597"/>
        <dbReference type="ChEBI" id="CHEBI:15377"/>
        <dbReference type="ChEBI" id="CHEBI:17029"/>
        <dbReference type="ChEBI" id="CHEBI:30089"/>
        <dbReference type="ChEBI" id="CHEBI:57704"/>
        <dbReference type="EC" id="3.5.1.41"/>
    </reaction>
    <physiologicalReaction direction="left-to-right" evidence="10">
        <dbReference type="Rhea" id="RHEA:10465"/>
    </physiologicalReaction>
</comment>
<accession>A0A066VYH1</accession>
<evidence type="ECO:0000256" key="8">
    <source>
        <dbReference type="ARBA" id="ARBA00023326"/>
    </source>
</evidence>
<feature type="signal peptide" evidence="12">
    <location>
        <begin position="1"/>
        <end position="20"/>
    </location>
</feature>
<evidence type="ECO:0000256" key="1">
    <source>
        <dbReference type="ARBA" id="ARBA00001941"/>
    </source>
</evidence>
<dbReference type="GO" id="GO:0098552">
    <property type="term" value="C:side of membrane"/>
    <property type="evidence" value="ECO:0007669"/>
    <property type="project" value="UniProtKB-KW"/>
</dbReference>
<name>A0A066VYH1_TILAU</name>
<dbReference type="OrthoDB" id="407355at2759"/>
<dbReference type="GeneID" id="25265983"/>
<organism evidence="14 15">
    <name type="scientific">Tilletiaria anomala (strain ATCC 24038 / CBS 436.72 / UBC 951)</name>
    <dbReference type="NCBI Taxonomy" id="1037660"/>
    <lineage>
        <taxon>Eukaryota</taxon>
        <taxon>Fungi</taxon>
        <taxon>Dikarya</taxon>
        <taxon>Basidiomycota</taxon>
        <taxon>Ustilaginomycotina</taxon>
        <taxon>Exobasidiomycetes</taxon>
        <taxon>Georgefischeriales</taxon>
        <taxon>Tilletiariaceae</taxon>
        <taxon>Tilletiaria</taxon>
    </lineage>
</organism>
<dbReference type="AlphaFoldDB" id="A0A066VYH1"/>
<evidence type="ECO:0000256" key="7">
    <source>
        <dbReference type="ARBA" id="ARBA00023288"/>
    </source>
</evidence>
<keyword evidence="5" id="KW-0119">Carbohydrate metabolism</keyword>
<gene>
    <name evidence="14" type="ORF">K437DRAFT_268000</name>
</gene>
<dbReference type="SUPFAM" id="SSF88713">
    <property type="entry name" value="Glycoside hydrolase/deacetylase"/>
    <property type="match status" value="1"/>
</dbReference>
<evidence type="ECO:0000313" key="14">
    <source>
        <dbReference type="EMBL" id="KDN46777.1"/>
    </source>
</evidence>
<protein>
    <recommendedName>
        <fullName evidence="9">chitin deacetylase</fullName>
        <ecNumber evidence="9">3.5.1.41</ecNumber>
    </recommendedName>
</protein>
<evidence type="ECO:0000256" key="4">
    <source>
        <dbReference type="ARBA" id="ARBA00023024"/>
    </source>
</evidence>
<feature type="chain" id="PRO_5001633362" description="chitin deacetylase" evidence="12">
    <location>
        <begin position="21"/>
        <end position="414"/>
    </location>
</feature>
<keyword evidence="3" id="KW-0472">Membrane</keyword>
<keyword evidence="7" id="KW-0449">Lipoprotein</keyword>
<dbReference type="EMBL" id="JMSN01000033">
    <property type="protein sequence ID" value="KDN46777.1"/>
    <property type="molecule type" value="Genomic_DNA"/>
</dbReference>
<evidence type="ECO:0000256" key="9">
    <source>
        <dbReference type="ARBA" id="ARBA00024056"/>
    </source>
</evidence>
<keyword evidence="15" id="KW-1185">Reference proteome</keyword>
<dbReference type="InParanoid" id="A0A066VYH1"/>
<dbReference type="RefSeq" id="XP_013243643.1">
    <property type="nucleotide sequence ID" value="XM_013388189.1"/>
</dbReference>
<evidence type="ECO:0000256" key="11">
    <source>
        <dbReference type="SAM" id="MobiDB-lite"/>
    </source>
</evidence>
<evidence type="ECO:0000256" key="2">
    <source>
        <dbReference type="ARBA" id="ARBA00004609"/>
    </source>
</evidence>
<dbReference type="PANTHER" id="PTHR10587">
    <property type="entry name" value="GLYCOSYL TRANSFERASE-RELATED"/>
    <property type="match status" value="1"/>
</dbReference>
<dbReference type="GO" id="GO:0009272">
    <property type="term" value="P:fungal-type cell wall biogenesis"/>
    <property type="evidence" value="ECO:0007669"/>
    <property type="project" value="UniProtKB-ARBA"/>
</dbReference>
<keyword evidence="12" id="KW-0732">Signal</keyword>
<dbReference type="GO" id="GO:0005886">
    <property type="term" value="C:plasma membrane"/>
    <property type="evidence" value="ECO:0007669"/>
    <property type="project" value="UniProtKB-SubCell"/>
</dbReference>
<keyword evidence="3" id="KW-0325">Glycoprotein</keyword>
<feature type="compositionally biased region" description="Polar residues" evidence="11">
    <location>
        <begin position="402"/>
        <end position="414"/>
    </location>
</feature>
<proteinExistence type="predicted"/>
<dbReference type="PANTHER" id="PTHR10587:SF135">
    <property type="entry name" value="CHITIN DEACETYLASE 3"/>
    <property type="match status" value="1"/>
</dbReference>
<comment type="subcellular location">
    <subcellularLocation>
        <location evidence="2">Cell membrane</location>
        <topology evidence="2">Lipid-anchor</topology>
        <topology evidence="2">GPI-anchor</topology>
    </subcellularLocation>
</comment>
<dbReference type="GO" id="GO:0006032">
    <property type="term" value="P:chitin catabolic process"/>
    <property type="evidence" value="ECO:0007669"/>
    <property type="project" value="UniProtKB-KW"/>
</dbReference>